<protein>
    <recommendedName>
        <fullName evidence="4">Adhesin domain-containing protein</fullName>
    </recommendedName>
</protein>
<proteinExistence type="predicted"/>
<evidence type="ECO:0000313" key="3">
    <source>
        <dbReference type="Proteomes" id="UP000664169"/>
    </source>
</evidence>
<feature type="compositionally biased region" description="Polar residues" evidence="1">
    <location>
        <begin position="62"/>
        <end position="76"/>
    </location>
</feature>
<gene>
    <name evidence="2" type="ORF">GOMPHAMPRED_007914</name>
</gene>
<evidence type="ECO:0000313" key="2">
    <source>
        <dbReference type="EMBL" id="CAF9913438.1"/>
    </source>
</evidence>
<organism evidence="2 3">
    <name type="scientific">Gomphillus americanus</name>
    <dbReference type="NCBI Taxonomy" id="1940652"/>
    <lineage>
        <taxon>Eukaryota</taxon>
        <taxon>Fungi</taxon>
        <taxon>Dikarya</taxon>
        <taxon>Ascomycota</taxon>
        <taxon>Pezizomycotina</taxon>
        <taxon>Lecanoromycetes</taxon>
        <taxon>OSLEUM clade</taxon>
        <taxon>Ostropomycetidae</taxon>
        <taxon>Ostropales</taxon>
        <taxon>Graphidaceae</taxon>
        <taxon>Gomphilloideae</taxon>
        <taxon>Gomphillus</taxon>
    </lineage>
</organism>
<dbReference type="AlphaFoldDB" id="A0A8H3F0A1"/>
<evidence type="ECO:0000256" key="1">
    <source>
        <dbReference type="SAM" id="MobiDB-lite"/>
    </source>
</evidence>
<evidence type="ECO:0008006" key="4">
    <source>
        <dbReference type="Google" id="ProtNLM"/>
    </source>
</evidence>
<name>A0A8H3F0A1_9LECA</name>
<accession>A0A8H3F0A1</accession>
<reference evidence="2" key="1">
    <citation type="submission" date="2021-03" db="EMBL/GenBank/DDBJ databases">
        <authorList>
            <person name="Tagirdzhanova G."/>
        </authorList>
    </citation>
    <scope>NUCLEOTIDE SEQUENCE</scope>
</reference>
<feature type="compositionally biased region" description="Low complexity" evidence="1">
    <location>
        <begin position="77"/>
        <end position="88"/>
    </location>
</feature>
<dbReference type="EMBL" id="CAJPDQ010000008">
    <property type="protein sequence ID" value="CAF9913438.1"/>
    <property type="molecule type" value="Genomic_DNA"/>
</dbReference>
<feature type="compositionally biased region" description="Basic and acidic residues" evidence="1">
    <location>
        <begin position="49"/>
        <end position="61"/>
    </location>
</feature>
<sequence length="666" mass="73794">MPGGPNLYDDESDHESVNELLSPSDGYFAEGHTHPGEVLVPDPSQGPSRFDKEREARDEIRANTSGSSSMPTRIDTSAQPAPIAQSPPRSNTLISSSSTGVTESTPLISSAPPAYSPPEPGSPYHQRTRSSTSAAGIYETMGRPTTFFPNSAADLGGDTESFLPNGSGEKRWSSRVVDWWEENSYKVFKYIMLVLALLVAVGFLAELITQLSDDSGEWRHGHEGVHLPGIPSSCRIRDSGHIKFSWEKPSDFSLIHLPKPVGNGPRESHVRNLGQIHVRSLPKDIKDAFQVEMSYHFSSLAVSEEFEFSKEDEMLRIYTASTVQDYGTRGYQPCLYLNITIWLNADLQPDDFYIHTTTLDVIFDKDHTAQAQNVTVQTYTGSVTSNADAGGLVSWGGRDITIITDSSSIQGSYPLYDKLHLETRSGSITTQLTLHPGLHDRESEALLILKTTSGSIQAKTPMLRSAEEGWGNYTIDDIPKRDYQTEVELRSGSAQLQLIHGSRTSIFGNTGSIQAELTPWLEPRKDSNIIVDSKTGGIDVTVRDAIAYKGEPLRHLYSQYKFPTGHLTLRYPDEWEGEIVGQLMTGSLNIDWPGLEVRRYERLNLYNQVEARKGKGDGWIHFTGGSGSADLLGRGGKRYPKTFDQPLRLDEGGEDQLRWRTAQTHD</sequence>
<dbReference type="OrthoDB" id="3539644at2759"/>
<comment type="caution">
    <text evidence="2">The sequence shown here is derived from an EMBL/GenBank/DDBJ whole genome shotgun (WGS) entry which is preliminary data.</text>
</comment>
<feature type="compositionally biased region" description="Polar residues" evidence="1">
    <location>
        <begin position="89"/>
        <end position="108"/>
    </location>
</feature>
<feature type="region of interest" description="Disordered" evidence="1">
    <location>
        <begin position="1"/>
        <end position="131"/>
    </location>
</feature>
<keyword evidence="3" id="KW-1185">Reference proteome</keyword>
<dbReference type="Proteomes" id="UP000664169">
    <property type="component" value="Unassembled WGS sequence"/>
</dbReference>